<organism evidence="3 4">
    <name type="scientific">Actinoplanes missouriensis (strain ATCC 14538 / DSM 43046 / CBS 188.64 / JCM 3121 / NBRC 102363 / NCIMB 12654 / NRRL B-3342 / UNCC 431)</name>
    <dbReference type="NCBI Taxonomy" id="512565"/>
    <lineage>
        <taxon>Bacteria</taxon>
        <taxon>Bacillati</taxon>
        <taxon>Actinomycetota</taxon>
        <taxon>Actinomycetes</taxon>
        <taxon>Micromonosporales</taxon>
        <taxon>Micromonosporaceae</taxon>
        <taxon>Actinoplanes</taxon>
    </lineage>
</organism>
<feature type="compositionally biased region" description="Gly residues" evidence="1">
    <location>
        <begin position="148"/>
        <end position="177"/>
    </location>
</feature>
<dbReference type="HOGENOM" id="CLU_1227788_0_0_11"/>
<feature type="compositionally biased region" description="Polar residues" evidence="1">
    <location>
        <begin position="42"/>
        <end position="55"/>
    </location>
</feature>
<gene>
    <name evidence="3" type="ordered locus">AMIS_67260</name>
</gene>
<dbReference type="KEGG" id="ams:AMIS_67260"/>
<reference evidence="3 4" key="1">
    <citation type="submission" date="2012-02" db="EMBL/GenBank/DDBJ databases">
        <title>Complete genome sequence of Actinoplanes missouriensis 431 (= NBRC 102363).</title>
        <authorList>
            <person name="Ohnishi Y."/>
            <person name="Ishikawa J."/>
            <person name="Sekine M."/>
            <person name="Hosoyama A."/>
            <person name="Harada T."/>
            <person name="Narita H."/>
            <person name="Hata T."/>
            <person name="Konno Y."/>
            <person name="Tutikane K."/>
            <person name="Fujita N."/>
            <person name="Horinouchi S."/>
            <person name="Hayakawa M."/>
        </authorList>
    </citation>
    <scope>NUCLEOTIDE SEQUENCE [LARGE SCALE GENOMIC DNA]</scope>
    <source>
        <strain evidence="4">ATCC 14538 / DSM 43046 / CBS 188.64 / JCM 3121 / NBRC 102363 / NCIMB 12654 / NRRL B-3342 / UNCC 431</strain>
    </source>
</reference>
<feature type="region of interest" description="Disordered" evidence="1">
    <location>
        <begin position="1"/>
        <end position="55"/>
    </location>
</feature>
<evidence type="ECO:0000313" key="4">
    <source>
        <dbReference type="Proteomes" id="UP000007882"/>
    </source>
</evidence>
<keyword evidence="2" id="KW-0472">Membrane</keyword>
<protein>
    <submittedName>
        <fullName evidence="3">Uncharacterized protein</fullName>
    </submittedName>
</protein>
<proteinExistence type="predicted"/>
<accession>I0HG09</accession>
<evidence type="ECO:0000256" key="2">
    <source>
        <dbReference type="SAM" id="Phobius"/>
    </source>
</evidence>
<keyword evidence="4" id="KW-1185">Reference proteome</keyword>
<dbReference type="EMBL" id="AP012319">
    <property type="protein sequence ID" value="BAL91946.1"/>
    <property type="molecule type" value="Genomic_DNA"/>
</dbReference>
<feature type="transmembrane region" description="Helical" evidence="2">
    <location>
        <begin position="110"/>
        <end position="131"/>
    </location>
</feature>
<evidence type="ECO:0000256" key="1">
    <source>
        <dbReference type="SAM" id="MobiDB-lite"/>
    </source>
</evidence>
<name>I0HG09_ACTM4</name>
<dbReference type="RefSeq" id="WP_014446831.1">
    <property type="nucleotide sequence ID" value="NC_017093.1"/>
</dbReference>
<feature type="compositionally biased region" description="Low complexity" evidence="1">
    <location>
        <begin position="15"/>
        <end position="29"/>
    </location>
</feature>
<evidence type="ECO:0000313" key="3">
    <source>
        <dbReference type="EMBL" id="BAL91946.1"/>
    </source>
</evidence>
<dbReference type="PATRIC" id="fig|512565.3.peg.6725"/>
<feature type="compositionally biased region" description="Low complexity" evidence="1">
    <location>
        <begin position="178"/>
        <end position="218"/>
    </location>
</feature>
<keyword evidence="2" id="KW-0812">Transmembrane</keyword>
<keyword evidence="2" id="KW-1133">Transmembrane helix</keyword>
<sequence>MTTHDQEEQSVSTEPAVPAAAAGPAAAVGPEDEPTAVVVPAPSSQHVPTESPTTVTEIITEPRGEVTPADPGEPPAGGWVPPAAGADVPPPWMPPSKISAKERFTKSPKVVLAAAVLFTAVASSGLTAGIMSATGDGSSTPGVTVQQGGPGTGMRGGGGFPGGGGFGGGQGGFGSGQGTTDQGTTDQGTTDQGTTDQGTADQGTTQQGATGQGTQQGSTGQGTGT</sequence>
<feature type="region of interest" description="Disordered" evidence="1">
    <location>
        <begin position="133"/>
        <end position="225"/>
    </location>
</feature>
<dbReference type="Proteomes" id="UP000007882">
    <property type="component" value="Chromosome"/>
</dbReference>
<dbReference type="AlphaFoldDB" id="I0HG09"/>